<evidence type="ECO:0000256" key="1">
    <source>
        <dbReference type="ARBA" id="ARBA00022723"/>
    </source>
</evidence>
<dbReference type="GO" id="GO:0016787">
    <property type="term" value="F:hydrolase activity"/>
    <property type="evidence" value="ECO:0007669"/>
    <property type="project" value="UniProtKB-KW"/>
</dbReference>
<dbReference type="GO" id="GO:0019752">
    <property type="term" value="P:carboxylic acid metabolic process"/>
    <property type="evidence" value="ECO:0007669"/>
    <property type="project" value="UniProtKB-ARBA"/>
</dbReference>
<dbReference type="EMBL" id="UOGK01000258">
    <property type="protein sequence ID" value="VAX39535.1"/>
    <property type="molecule type" value="Genomic_DNA"/>
</dbReference>
<protein>
    <submittedName>
        <fullName evidence="3">Fumarylacetoacetate hydrolase family protein</fullName>
    </submittedName>
</protein>
<proteinExistence type="predicted"/>
<accession>A0A3B1E2D8</accession>
<evidence type="ECO:0000259" key="2">
    <source>
        <dbReference type="Pfam" id="PF01557"/>
    </source>
</evidence>
<evidence type="ECO:0000313" key="3">
    <source>
        <dbReference type="EMBL" id="VAX39535.1"/>
    </source>
</evidence>
<name>A0A3B1E2D8_9ZZZZ</name>
<feature type="domain" description="Fumarylacetoacetase-like C-terminal" evidence="2">
    <location>
        <begin position="25"/>
        <end position="250"/>
    </location>
</feature>
<reference evidence="3" key="1">
    <citation type="submission" date="2018-06" db="EMBL/GenBank/DDBJ databases">
        <authorList>
            <person name="Zhirakovskaya E."/>
        </authorList>
    </citation>
    <scope>NUCLEOTIDE SEQUENCE</scope>
</reference>
<organism evidence="3">
    <name type="scientific">hydrothermal vent metagenome</name>
    <dbReference type="NCBI Taxonomy" id="652676"/>
    <lineage>
        <taxon>unclassified sequences</taxon>
        <taxon>metagenomes</taxon>
        <taxon>ecological metagenomes</taxon>
    </lineage>
</organism>
<dbReference type="Pfam" id="PF01557">
    <property type="entry name" value="FAA_hydrolase"/>
    <property type="match status" value="1"/>
</dbReference>
<gene>
    <name evidence="3" type="ORF">MNBD_PLANCTO03-1427</name>
</gene>
<dbReference type="AlphaFoldDB" id="A0A3B1E2D8"/>
<sequence>MELIHLTHGVGIAMPDGSTLPISHIIGIGRNYDEHAKEQGETAPERPMIFTKNPAAACLDGDEIVIPPICRDEATGGPDQVDYEAELGVILGIPPLGPRAASPTPMRDIPLERALDFVLAYTCCNDISARWWQKKGAGGQFCRGKSFDTFCPLGPRLVNPDDIEDPQKLRILCRVNGTVMQQDSTANMIHPVASLIAELSRSTTLLPGTLLLTGTPSGVGMARTPPAYLKAGDAVEVEIEKIGVLRNTVVDG</sequence>
<dbReference type="GO" id="GO:0046872">
    <property type="term" value="F:metal ion binding"/>
    <property type="evidence" value="ECO:0007669"/>
    <property type="project" value="UniProtKB-KW"/>
</dbReference>
<keyword evidence="3" id="KW-0378">Hydrolase</keyword>
<dbReference type="Gene3D" id="3.90.850.10">
    <property type="entry name" value="Fumarylacetoacetase-like, C-terminal domain"/>
    <property type="match status" value="1"/>
</dbReference>
<dbReference type="FunFam" id="3.90.850.10:FF:000002">
    <property type="entry name" value="2-hydroxyhepta-2,4-diene-1,7-dioate isomerase"/>
    <property type="match status" value="1"/>
</dbReference>
<dbReference type="SUPFAM" id="SSF56529">
    <property type="entry name" value="FAH"/>
    <property type="match status" value="1"/>
</dbReference>
<keyword evidence="1" id="KW-0479">Metal-binding</keyword>
<dbReference type="InterPro" id="IPR011234">
    <property type="entry name" value="Fumarylacetoacetase-like_C"/>
</dbReference>
<dbReference type="InterPro" id="IPR036663">
    <property type="entry name" value="Fumarylacetoacetase_C_sf"/>
</dbReference>
<dbReference type="PANTHER" id="PTHR11820">
    <property type="entry name" value="ACYLPYRUVASE"/>
    <property type="match status" value="1"/>
</dbReference>
<dbReference type="GO" id="GO:0016853">
    <property type="term" value="F:isomerase activity"/>
    <property type="evidence" value="ECO:0007669"/>
    <property type="project" value="UniProtKB-ARBA"/>
</dbReference>